<evidence type="ECO:0000256" key="11">
    <source>
        <dbReference type="ARBA" id="ARBA00023004"/>
    </source>
</evidence>
<evidence type="ECO:0000256" key="1">
    <source>
        <dbReference type="ARBA" id="ARBA00002268"/>
    </source>
</evidence>
<dbReference type="PANTHER" id="PTHR36701:SF1">
    <property type="entry name" value="EPOXYQUEUOSINE REDUCTASE QUEH"/>
    <property type="match status" value="1"/>
</dbReference>
<keyword evidence="10" id="KW-0560">Oxidoreductase</keyword>
<sequence>MIHFEKWRKKLLNYRKDNGLKENYDQKMEEQLKSLQGERKKLLLHSCCGPCSSSVLEYLKDYLEIDVYFYNPNITEREEYETRLEELKLFLKKIEFPMQVLEGKYEVQKDFLEKIKGLEQEPETGARCKICYALRMEEAARKAKEEGYDYFTTVLSISPMKNAAWINEIGESLEQKYGISFYTEILKEKSIFTFYPTFQRIWHVSTGILRLYFFKTGKGKKTKGERKKWLIFQKKQFVWYL</sequence>
<dbReference type="AlphaFoldDB" id="A0A0B4EY39"/>
<evidence type="ECO:0000256" key="16">
    <source>
        <dbReference type="ARBA" id="ARBA00047415"/>
    </source>
</evidence>
<evidence type="ECO:0000256" key="10">
    <source>
        <dbReference type="ARBA" id="ARBA00023002"/>
    </source>
</evidence>
<proteinExistence type="inferred from homology"/>
<evidence type="ECO:0000256" key="2">
    <source>
        <dbReference type="ARBA" id="ARBA00004691"/>
    </source>
</evidence>
<evidence type="ECO:0000256" key="15">
    <source>
        <dbReference type="ARBA" id="ARBA00031446"/>
    </source>
</evidence>
<dbReference type="GO" id="GO:0008616">
    <property type="term" value="P:tRNA queuosine(34) biosynthetic process"/>
    <property type="evidence" value="ECO:0007669"/>
    <property type="project" value="UniProtKB-UniPathway"/>
</dbReference>
<evidence type="ECO:0000256" key="3">
    <source>
        <dbReference type="ARBA" id="ARBA00008207"/>
    </source>
</evidence>
<protein>
    <recommendedName>
        <fullName evidence="5">Epoxyqueuosine reductase QueH</fullName>
        <ecNumber evidence="4">1.17.99.6</ecNumber>
    </recommendedName>
    <alternativeName>
        <fullName evidence="15">Queuosine biosynthesis protein QueH</fullName>
    </alternativeName>
</protein>
<comment type="function">
    <text evidence="1">Catalyzes the conversion of epoxyqueuosine (oQ) to queuosine (Q), which is a hypermodified base found in the wobble positions of tRNA(Asp), tRNA(Asn), tRNA(His) and tRNA(Tyr).</text>
</comment>
<keyword evidence="6" id="KW-0004">4Fe-4S</keyword>
<evidence type="ECO:0000256" key="5">
    <source>
        <dbReference type="ARBA" id="ARBA00016895"/>
    </source>
</evidence>
<evidence type="ECO:0000256" key="6">
    <source>
        <dbReference type="ARBA" id="ARBA00022485"/>
    </source>
</evidence>
<dbReference type="GO" id="GO:0046872">
    <property type="term" value="F:metal ion binding"/>
    <property type="evidence" value="ECO:0007669"/>
    <property type="project" value="UniProtKB-KW"/>
</dbReference>
<name>A0A0B4EY39_9FUSO</name>
<dbReference type="PATRIC" id="fig|1226633.4.peg.717"/>
<dbReference type="Pfam" id="PF02677">
    <property type="entry name" value="QueH"/>
    <property type="match status" value="1"/>
</dbReference>
<comment type="caution">
    <text evidence="17">The sequence shown here is derived from an EMBL/GenBank/DDBJ whole genome shotgun (WGS) entry which is preliminary data.</text>
</comment>
<dbReference type="Proteomes" id="UP000031184">
    <property type="component" value="Unassembled WGS sequence"/>
</dbReference>
<keyword evidence="7" id="KW-0819">tRNA processing</keyword>
<comment type="pathway">
    <text evidence="2">tRNA modification; tRNA-queuosine biosynthesis.</text>
</comment>
<dbReference type="EC" id="1.17.99.6" evidence="4"/>
<evidence type="ECO:0000256" key="9">
    <source>
        <dbReference type="ARBA" id="ARBA00022785"/>
    </source>
</evidence>
<organism evidence="17 18">
    <name type="scientific">Fusobacterium necrophorum subsp. funduliforme B35</name>
    <dbReference type="NCBI Taxonomy" id="1226633"/>
    <lineage>
        <taxon>Bacteria</taxon>
        <taxon>Fusobacteriati</taxon>
        <taxon>Fusobacteriota</taxon>
        <taxon>Fusobacteriia</taxon>
        <taxon>Fusobacteriales</taxon>
        <taxon>Fusobacteriaceae</taxon>
        <taxon>Fusobacterium</taxon>
    </lineage>
</organism>
<dbReference type="InterPro" id="IPR003828">
    <property type="entry name" value="QueH"/>
</dbReference>
<evidence type="ECO:0000256" key="7">
    <source>
        <dbReference type="ARBA" id="ARBA00022694"/>
    </source>
</evidence>
<dbReference type="GO" id="GO:0052693">
    <property type="term" value="F:epoxyqueuosine reductase activity"/>
    <property type="evidence" value="ECO:0007669"/>
    <property type="project" value="UniProtKB-EC"/>
</dbReference>
<dbReference type="EMBL" id="AUZI01000011">
    <property type="protein sequence ID" value="KID49869.1"/>
    <property type="molecule type" value="Genomic_DNA"/>
</dbReference>
<evidence type="ECO:0000313" key="17">
    <source>
        <dbReference type="EMBL" id="KID49869.1"/>
    </source>
</evidence>
<gene>
    <name evidence="17" type="ORF">C095_03570</name>
</gene>
<evidence type="ECO:0000256" key="4">
    <source>
        <dbReference type="ARBA" id="ARBA00012622"/>
    </source>
</evidence>
<dbReference type="GO" id="GO:0051539">
    <property type="term" value="F:4 iron, 4 sulfur cluster binding"/>
    <property type="evidence" value="ECO:0007669"/>
    <property type="project" value="UniProtKB-KW"/>
</dbReference>
<evidence type="ECO:0000256" key="13">
    <source>
        <dbReference type="ARBA" id="ARBA00023157"/>
    </source>
</evidence>
<dbReference type="PANTHER" id="PTHR36701">
    <property type="entry name" value="EPOXYQUEUOSINE REDUCTASE QUEH"/>
    <property type="match status" value="1"/>
</dbReference>
<keyword evidence="12" id="KW-0411">Iron-sulfur</keyword>
<evidence type="ECO:0000256" key="12">
    <source>
        <dbReference type="ARBA" id="ARBA00023014"/>
    </source>
</evidence>
<evidence type="ECO:0000256" key="8">
    <source>
        <dbReference type="ARBA" id="ARBA00022723"/>
    </source>
</evidence>
<keyword evidence="14" id="KW-0676">Redox-active center</keyword>
<evidence type="ECO:0000313" key="18">
    <source>
        <dbReference type="Proteomes" id="UP000031184"/>
    </source>
</evidence>
<comment type="catalytic activity">
    <reaction evidence="16">
        <text>epoxyqueuosine(34) in tRNA + AH2 = queuosine(34) in tRNA + A + H2O</text>
        <dbReference type="Rhea" id="RHEA:32159"/>
        <dbReference type="Rhea" id="RHEA-COMP:18571"/>
        <dbReference type="Rhea" id="RHEA-COMP:18582"/>
        <dbReference type="ChEBI" id="CHEBI:13193"/>
        <dbReference type="ChEBI" id="CHEBI:15377"/>
        <dbReference type="ChEBI" id="CHEBI:17499"/>
        <dbReference type="ChEBI" id="CHEBI:194431"/>
        <dbReference type="ChEBI" id="CHEBI:194443"/>
        <dbReference type="EC" id="1.17.99.6"/>
    </reaction>
</comment>
<reference evidence="17 18" key="1">
    <citation type="submission" date="2013-08" db="EMBL/GenBank/DDBJ databases">
        <title>An opportunistic ruminal bacterium that causes liver abscesses in cattle.</title>
        <authorList>
            <person name="Benahmed F.H."/>
            <person name="Rasmussen M."/>
            <person name="Harbottle H."/>
            <person name="Soppet D."/>
            <person name="Nagaraja T.G."/>
            <person name="Davidson M."/>
        </authorList>
    </citation>
    <scope>NUCLEOTIDE SEQUENCE [LARGE SCALE GENOMIC DNA]</scope>
    <source>
        <strain evidence="17 18">B35</strain>
    </source>
</reference>
<evidence type="ECO:0000256" key="14">
    <source>
        <dbReference type="ARBA" id="ARBA00023284"/>
    </source>
</evidence>
<keyword evidence="11" id="KW-0408">Iron</keyword>
<comment type="similarity">
    <text evidence="3">Belongs to the QueH family.</text>
</comment>
<keyword evidence="9" id="KW-0671">Queuosine biosynthesis</keyword>
<dbReference type="UniPathway" id="UPA00392"/>
<keyword evidence="8" id="KW-0479">Metal-binding</keyword>
<keyword evidence="13" id="KW-1015">Disulfide bond</keyword>
<accession>A0A0B4EY39</accession>